<dbReference type="EMBL" id="UYRT01077972">
    <property type="protein sequence ID" value="VDN17437.1"/>
    <property type="molecule type" value="Genomic_DNA"/>
</dbReference>
<dbReference type="Proteomes" id="UP000271098">
    <property type="component" value="Unassembled WGS sequence"/>
</dbReference>
<evidence type="ECO:0000313" key="2">
    <source>
        <dbReference type="EMBL" id="VDN17437.1"/>
    </source>
</evidence>
<protein>
    <submittedName>
        <fullName evidence="4">C2H2-type domain-containing protein</fullName>
    </submittedName>
</protein>
<evidence type="ECO:0000259" key="1">
    <source>
        <dbReference type="PROSITE" id="PS00028"/>
    </source>
</evidence>
<gene>
    <name evidence="2" type="ORF">GPUH_LOCUS10435</name>
</gene>
<feature type="domain" description="C2H2-type" evidence="1">
    <location>
        <begin position="45"/>
        <end position="66"/>
    </location>
</feature>
<dbReference type="InterPro" id="IPR013087">
    <property type="entry name" value="Znf_C2H2_type"/>
</dbReference>
<name>A0A183DNZ4_9BILA</name>
<dbReference type="OrthoDB" id="5805083at2759"/>
<proteinExistence type="predicted"/>
<evidence type="ECO:0000313" key="3">
    <source>
        <dbReference type="Proteomes" id="UP000271098"/>
    </source>
</evidence>
<sequence>MHMRTHGTLHNCPRCSVVTFSEEQISSHRSQHVPTPEKQQLVYVCSRCQITYSSEDRLYHHMLNAHAQVIMYFCKNCDLGDTRGLVVFEHIMLNECNWQKQRQVLDCSNMGFTAACMFHYQPASEFEYQRKVYGGELRIVIPSECVHRSFLFLPNDFVCITCPVCNALPVLKRAPDDNDATLMCMIKAWKARRRTALTVYSPQQQQLQQQHVMVSVPQQNFSILPPQPRCAAYFTTCEASGITAAPPVLNPAVAVAYSSNTGVSFAAFPAAFHNYVSFSKFS</sequence>
<dbReference type="AlphaFoldDB" id="A0A183DNZ4"/>
<evidence type="ECO:0000313" key="4">
    <source>
        <dbReference type="WBParaSite" id="GPUH_0001044801-mRNA-1"/>
    </source>
</evidence>
<dbReference type="SMART" id="SM00355">
    <property type="entry name" value="ZnF_C2H2"/>
    <property type="match status" value="2"/>
</dbReference>
<organism evidence="4">
    <name type="scientific">Gongylonema pulchrum</name>
    <dbReference type="NCBI Taxonomy" id="637853"/>
    <lineage>
        <taxon>Eukaryota</taxon>
        <taxon>Metazoa</taxon>
        <taxon>Ecdysozoa</taxon>
        <taxon>Nematoda</taxon>
        <taxon>Chromadorea</taxon>
        <taxon>Rhabditida</taxon>
        <taxon>Spirurina</taxon>
        <taxon>Spiruromorpha</taxon>
        <taxon>Spiruroidea</taxon>
        <taxon>Gongylonematidae</taxon>
        <taxon>Gongylonema</taxon>
    </lineage>
</organism>
<reference evidence="2 3" key="2">
    <citation type="submission" date="2018-11" db="EMBL/GenBank/DDBJ databases">
        <authorList>
            <consortium name="Pathogen Informatics"/>
        </authorList>
    </citation>
    <scope>NUCLEOTIDE SEQUENCE [LARGE SCALE GENOMIC DNA]</scope>
</reference>
<keyword evidence="3" id="KW-1185">Reference proteome</keyword>
<dbReference type="PROSITE" id="PS00028">
    <property type="entry name" value="ZINC_FINGER_C2H2_1"/>
    <property type="match status" value="1"/>
</dbReference>
<reference evidence="4" key="1">
    <citation type="submission" date="2016-06" db="UniProtKB">
        <authorList>
            <consortium name="WormBaseParasite"/>
        </authorList>
    </citation>
    <scope>IDENTIFICATION</scope>
</reference>
<dbReference type="WBParaSite" id="GPUH_0001044801-mRNA-1">
    <property type="protein sequence ID" value="GPUH_0001044801-mRNA-1"/>
    <property type="gene ID" value="GPUH_0001044801"/>
</dbReference>
<accession>A0A183DNZ4</accession>